<dbReference type="Proteomes" id="UP000887565">
    <property type="component" value="Unplaced"/>
</dbReference>
<accession>A0A915KDR8</accession>
<proteinExistence type="predicted"/>
<organism evidence="1 2">
    <name type="scientific">Romanomermis culicivorax</name>
    <name type="common">Nematode worm</name>
    <dbReference type="NCBI Taxonomy" id="13658"/>
    <lineage>
        <taxon>Eukaryota</taxon>
        <taxon>Metazoa</taxon>
        <taxon>Ecdysozoa</taxon>
        <taxon>Nematoda</taxon>
        <taxon>Enoplea</taxon>
        <taxon>Dorylaimia</taxon>
        <taxon>Mermithida</taxon>
        <taxon>Mermithoidea</taxon>
        <taxon>Mermithidae</taxon>
        <taxon>Romanomermis</taxon>
    </lineage>
</organism>
<evidence type="ECO:0000313" key="2">
    <source>
        <dbReference type="WBParaSite" id="nRc.2.0.1.t36084-RA"/>
    </source>
</evidence>
<protein>
    <submittedName>
        <fullName evidence="2">Uncharacterized protein</fullName>
    </submittedName>
</protein>
<dbReference type="AlphaFoldDB" id="A0A915KDR8"/>
<sequence>MNSEEDGLLLVVCKYSIKAAQGQIIGVMSSASEIRKNPANQISIIVLILKLAKFGEAEMWATISPKGSI</sequence>
<keyword evidence="1" id="KW-1185">Reference proteome</keyword>
<name>A0A915KDR8_ROMCU</name>
<dbReference type="WBParaSite" id="nRc.2.0.1.t36084-RA">
    <property type="protein sequence ID" value="nRc.2.0.1.t36084-RA"/>
    <property type="gene ID" value="nRc.2.0.1.g36084"/>
</dbReference>
<evidence type="ECO:0000313" key="1">
    <source>
        <dbReference type="Proteomes" id="UP000887565"/>
    </source>
</evidence>
<reference evidence="2" key="1">
    <citation type="submission" date="2022-11" db="UniProtKB">
        <authorList>
            <consortium name="WormBaseParasite"/>
        </authorList>
    </citation>
    <scope>IDENTIFICATION</scope>
</reference>